<dbReference type="Gene3D" id="2.130.10.30">
    <property type="entry name" value="Regulator of chromosome condensation 1/beta-lactamase-inhibitor protein II"/>
    <property type="match status" value="1"/>
</dbReference>
<organism evidence="3 4">
    <name type="scientific">Meripilus lineatus</name>
    <dbReference type="NCBI Taxonomy" id="2056292"/>
    <lineage>
        <taxon>Eukaryota</taxon>
        <taxon>Fungi</taxon>
        <taxon>Dikarya</taxon>
        <taxon>Basidiomycota</taxon>
        <taxon>Agaricomycotina</taxon>
        <taxon>Agaricomycetes</taxon>
        <taxon>Polyporales</taxon>
        <taxon>Meripilaceae</taxon>
        <taxon>Meripilus</taxon>
    </lineage>
</organism>
<dbReference type="PROSITE" id="PS50012">
    <property type="entry name" value="RCC1_3"/>
    <property type="match status" value="1"/>
</dbReference>
<sequence>MLRNASRAAKSPTNRRLFSHTTFGPSIQATLRNRRAFVAVSSVISAGSLLYVFSDRIHNDSETPWEKFPPTSSEISSSTHKKDTDEGLHTLVWGSNKTHILFPEGQSPESVRTPADAAWLSDVALRDLVLHEKHAACIDARGDVYQWGEGFFDSSRAAESTKPLLTLRGKNIIKLQATPSRVFALSASGRIYVLASSVTHQELSPGAPTPASTPWWGTGWFWGEEEDIDFAEITPCERLEWKEKFVSIAAGNDHLIALTSTGRAFTHAISAQANAYGQLGYRKFDIPDREAKLPNARRKIVLTPKSTKDPYAKSTPSVRKASSVDNVDPEVPLDDSSLEFSDKLFEVPALRGIEVSQIAAGSRSSFVKTKAGRVLGWGANEFGQIGLGSNVTVDTVTVPTEIILWRSTPQLMRSTCVDIFAGGDLTFFTVERVDGTAMPYVDVLACGNGQWGGLGNALYTNAQGSPLRAKNVSGLYEYSEKTKNLQPIHTRDISVSPTGHVLLTLDTLERSGPGGGGRDLIVWGANSEYQLGNGKRGSLASPTALHVDDGERLLLGKKKAQVNDLSGKVWKKEVEVEQCAVAGFGNSVVYWKICS</sequence>
<dbReference type="GO" id="GO:0034551">
    <property type="term" value="P:mitochondrial respiratory chain complex III assembly"/>
    <property type="evidence" value="ECO:0007669"/>
    <property type="project" value="TreeGrafter"/>
</dbReference>
<dbReference type="Proteomes" id="UP001212997">
    <property type="component" value="Unassembled WGS sequence"/>
</dbReference>
<evidence type="ECO:0000313" key="3">
    <source>
        <dbReference type="EMBL" id="KAJ3476287.1"/>
    </source>
</evidence>
<dbReference type="PROSITE" id="PS00626">
    <property type="entry name" value="RCC1_2"/>
    <property type="match status" value="1"/>
</dbReference>
<dbReference type="InterPro" id="IPR000408">
    <property type="entry name" value="Reg_chr_condens"/>
</dbReference>
<evidence type="ECO:0000256" key="1">
    <source>
        <dbReference type="PROSITE-ProRule" id="PRU00235"/>
    </source>
</evidence>
<feature type="repeat" description="RCC1" evidence="1">
    <location>
        <begin position="372"/>
        <end position="432"/>
    </location>
</feature>
<evidence type="ECO:0000313" key="4">
    <source>
        <dbReference type="Proteomes" id="UP001212997"/>
    </source>
</evidence>
<accession>A0AAD5USE7</accession>
<dbReference type="SUPFAM" id="SSF50985">
    <property type="entry name" value="RCC1/BLIP-II"/>
    <property type="match status" value="1"/>
</dbReference>
<protein>
    <submittedName>
        <fullName evidence="3">Uncharacterized protein</fullName>
    </submittedName>
</protein>
<dbReference type="GO" id="GO:0005743">
    <property type="term" value="C:mitochondrial inner membrane"/>
    <property type="evidence" value="ECO:0007669"/>
    <property type="project" value="TreeGrafter"/>
</dbReference>
<dbReference type="EMBL" id="JANAWD010000727">
    <property type="protein sequence ID" value="KAJ3476287.1"/>
    <property type="molecule type" value="Genomic_DNA"/>
</dbReference>
<name>A0AAD5USE7_9APHY</name>
<dbReference type="AlphaFoldDB" id="A0AAD5USE7"/>
<feature type="region of interest" description="Disordered" evidence="2">
    <location>
        <begin position="63"/>
        <end position="82"/>
    </location>
</feature>
<dbReference type="Pfam" id="PF00415">
    <property type="entry name" value="RCC1"/>
    <property type="match status" value="1"/>
</dbReference>
<proteinExistence type="predicted"/>
<reference evidence="3" key="1">
    <citation type="submission" date="2022-07" db="EMBL/GenBank/DDBJ databases">
        <title>Genome Sequence of Physisporinus lineatus.</title>
        <authorList>
            <person name="Buettner E."/>
        </authorList>
    </citation>
    <scope>NUCLEOTIDE SEQUENCE</scope>
    <source>
        <strain evidence="3">VT162</strain>
    </source>
</reference>
<dbReference type="PANTHER" id="PTHR47563:SF1">
    <property type="entry name" value="PROTEIN FMP25, MITOCHONDRIAL"/>
    <property type="match status" value="1"/>
</dbReference>
<evidence type="ECO:0000256" key="2">
    <source>
        <dbReference type="SAM" id="MobiDB-lite"/>
    </source>
</evidence>
<gene>
    <name evidence="3" type="ORF">NLI96_g11263</name>
</gene>
<keyword evidence="4" id="KW-1185">Reference proteome</keyword>
<comment type="caution">
    <text evidence="3">The sequence shown here is derived from an EMBL/GenBank/DDBJ whole genome shotgun (WGS) entry which is preliminary data.</text>
</comment>
<dbReference type="InterPro" id="IPR053245">
    <property type="entry name" value="MitoProcess-Associated"/>
</dbReference>
<feature type="region of interest" description="Disordered" evidence="2">
    <location>
        <begin position="307"/>
        <end position="326"/>
    </location>
</feature>
<dbReference type="InterPro" id="IPR009091">
    <property type="entry name" value="RCC1/BLIP-II"/>
</dbReference>
<dbReference type="PANTHER" id="PTHR47563">
    <property type="entry name" value="PROTEIN FMP25, MITOCHONDRIAL"/>
    <property type="match status" value="1"/>
</dbReference>